<dbReference type="InterPro" id="IPR001647">
    <property type="entry name" value="HTH_TetR"/>
</dbReference>
<dbReference type="AlphaFoldDB" id="A0A1I1GBS1"/>
<feature type="domain" description="HTH tetR-type" evidence="5">
    <location>
        <begin position="8"/>
        <end position="68"/>
    </location>
</feature>
<dbReference type="RefSeq" id="WP_091961150.1">
    <property type="nucleotide sequence ID" value="NZ_FOLH01000002.1"/>
</dbReference>
<evidence type="ECO:0000313" key="6">
    <source>
        <dbReference type="EMBL" id="SFC06620.1"/>
    </source>
</evidence>
<proteinExistence type="predicted"/>
<keyword evidence="3" id="KW-0804">Transcription</keyword>
<dbReference type="PROSITE" id="PS50977">
    <property type="entry name" value="HTH_TETR_2"/>
    <property type="match status" value="1"/>
</dbReference>
<reference evidence="6 7" key="1">
    <citation type="submission" date="2016-10" db="EMBL/GenBank/DDBJ databases">
        <authorList>
            <person name="de Groot N.N."/>
        </authorList>
    </citation>
    <scope>NUCLEOTIDE SEQUENCE [LARGE SCALE GENOMIC DNA]</scope>
    <source>
        <strain evidence="6 7">DSM 18438</strain>
    </source>
</reference>
<name>A0A1I1GBS1_9GAMM</name>
<dbReference type="GO" id="GO:0000976">
    <property type="term" value="F:transcription cis-regulatory region binding"/>
    <property type="evidence" value="ECO:0007669"/>
    <property type="project" value="TreeGrafter"/>
</dbReference>
<dbReference type="InterPro" id="IPR041479">
    <property type="entry name" value="TetR_CgmR_C"/>
</dbReference>
<protein>
    <submittedName>
        <fullName evidence="6">Transcriptional regulator, TetR family</fullName>
    </submittedName>
</protein>
<dbReference type="Proteomes" id="UP000199058">
    <property type="component" value="Unassembled WGS sequence"/>
</dbReference>
<dbReference type="PRINTS" id="PR00455">
    <property type="entry name" value="HTHTETR"/>
</dbReference>
<accession>A0A1I1GBS1</accession>
<feature type="DNA-binding region" description="H-T-H motif" evidence="4">
    <location>
        <begin position="31"/>
        <end position="50"/>
    </location>
</feature>
<keyword evidence="1" id="KW-0805">Transcription regulation</keyword>
<dbReference type="Pfam" id="PF17937">
    <property type="entry name" value="TetR_C_28"/>
    <property type="match status" value="1"/>
</dbReference>
<keyword evidence="2 4" id="KW-0238">DNA-binding</keyword>
<dbReference type="GO" id="GO:0003700">
    <property type="term" value="F:DNA-binding transcription factor activity"/>
    <property type="evidence" value="ECO:0007669"/>
    <property type="project" value="TreeGrafter"/>
</dbReference>
<evidence type="ECO:0000259" key="5">
    <source>
        <dbReference type="PROSITE" id="PS50977"/>
    </source>
</evidence>
<dbReference type="Pfam" id="PF00440">
    <property type="entry name" value="TetR_N"/>
    <property type="match status" value="1"/>
</dbReference>
<dbReference type="InterPro" id="IPR009057">
    <property type="entry name" value="Homeodomain-like_sf"/>
</dbReference>
<dbReference type="OrthoDB" id="6860332at2"/>
<dbReference type="STRING" id="1122252.SAMN05660443_1404"/>
<dbReference type="SUPFAM" id="SSF46689">
    <property type="entry name" value="Homeodomain-like"/>
    <property type="match status" value="1"/>
</dbReference>
<dbReference type="InterPro" id="IPR050109">
    <property type="entry name" value="HTH-type_TetR-like_transc_reg"/>
</dbReference>
<dbReference type="PANTHER" id="PTHR30055:SF234">
    <property type="entry name" value="HTH-TYPE TRANSCRIPTIONAL REGULATOR BETI"/>
    <property type="match status" value="1"/>
</dbReference>
<organism evidence="6 7">
    <name type="scientific">Marinospirillum celere</name>
    <dbReference type="NCBI Taxonomy" id="1122252"/>
    <lineage>
        <taxon>Bacteria</taxon>
        <taxon>Pseudomonadati</taxon>
        <taxon>Pseudomonadota</taxon>
        <taxon>Gammaproteobacteria</taxon>
        <taxon>Oceanospirillales</taxon>
        <taxon>Oceanospirillaceae</taxon>
        <taxon>Marinospirillum</taxon>
    </lineage>
</organism>
<dbReference type="PANTHER" id="PTHR30055">
    <property type="entry name" value="HTH-TYPE TRANSCRIPTIONAL REGULATOR RUTR"/>
    <property type="match status" value="1"/>
</dbReference>
<evidence type="ECO:0000256" key="4">
    <source>
        <dbReference type="PROSITE-ProRule" id="PRU00335"/>
    </source>
</evidence>
<keyword evidence="7" id="KW-1185">Reference proteome</keyword>
<evidence type="ECO:0000256" key="1">
    <source>
        <dbReference type="ARBA" id="ARBA00023015"/>
    </source>
</evidence>
<evidence type="ECO:0000256" key="2">
    <source>
        <dbReference type="ARBA" id="ARBA00023125"/>
    </source>
</evidence>
<evidence type="ECO:0000256" key="3">
    <source>
        <dbReference type="ARBA" id="ARBA00023163"/>
    </source>
</evidence>
<evidence type="ECO:0000313" key="7">
    <source>
        <dbReference type="Proteomes" id="UP000199058"/>
    </source>
</evidence>
<dbReference type="EMBL" id="FOLH01000002">
    <property type="protein sequence ID" value="SFC06620.1"/>
    <property type="molecule type" value="Genomic_DNA"/>
</dbReference>
<sequence length="184" mass="19959">MTKARRRNNSANAILDAAQRVAVAKGANKVSLDSVAKEAGLTKGGVLYNFPSKDALISGLLLRLLKAYGPLIDESVEQLEGQAHPHLRSVFRVISQLQELDHNIPMAILAAAAENLELLQPLRDEMAQRYQRIQAEAPSGDAAALLWAAGEGLMLLDMLKLLPFGAEEKTRLLEKLDEKAGGLK</sequence>
<dbReference type="Gene3D" id="1.10.357.10">
    <property type="entry name" value="Tetracycline Repressor, domain 2"/>
    <property type="match status" value="1"/>
</dbReference>
<gene>
    <name evidence="6" type="ORF">SAMN05660443_1404</name>
</gene>